<protein>
    <recommendedName>
        <fullName evidence="2">Terpene synthase</fullName>
        <ecNumber evidence="2">4.2.3.-</ecNumber>
    </recommendedName>
</protein>
<dbReference type="OrthoDB" id="2989600at2"/>
<dbReference type="PANTHER" id="PTHR35201">
    <property type="entry name" value="TERPENE SYNTHASE"/>
    <property type="match status" value="1"/>
</dbReference>
<comment type="similarity">
    <text evidence="2">Belongs to the terpene synthase family.</text>
</comment>
<dbReference type="EMBL" id="FNON01000001">
    <property type="protein sequence ID" value="SDW55290.1"/>
    <property type="molecule type" value="Genomic_DNA"/>
</dbReference>
<evidence type="ECO:0000256" key="1">
    <source>
        <dbReference type="ARBA" id="ARBA00023239"/>
    </source>
</evidence>
<dbReference type="RefSeq" id="WP_091286826.1">
    <property type="nucleotide sequence ID" value="NZ_FNON01000001.1"/>
</dbReference>
<dbReference type="SUPFAM" id="SSF48576">
    <property type="entry name" value="Terpenoid synthases"/>
    <property type="match status" value="2"/>
</dbReference>
<dbReference type="SFLD" id="SFLDS00005">
    <property type="entry name" value="Isoprenoid_Synthase_Type_I"/>
    <property type="match status" value="2"/>
</dbReference>
<evidence type="ECO:0000256" key="2">
    <source>
        <dbReference type="RuleBase" id="RU366034"/>
    </source>
</evidence>
<sequence length="733" mass="83349">MQAFTLPEFYLTYPARMNPHLERARAHSMAWAKEMGMIDSPEPGGGVVWDEAELARHDYGLMCAYTHPDCDGPALDLITDWYVWVFFFDDHFLAHFKYTRDIDGGRAYLDRLERFMTREGETAPEPENPAEAGLEDLWARTVPAMSEDWRERFIESTHNLMVESLWELVNIEQGRIANPIEYIQMRRRVGGAPWSANLVEYVAAEVPHRFAHTRPLEVLRDSFSDAIHLRNDIFSYQREVREEGENSNAVLVFEKFFGIPTQEAAEMTNDLLTSRLHQFENTALAHVPLLAAVKGATPDELAAVTAYVKGLQDWQAGGHEWHLRSSRYMNEGAVSGGLGGPTGLGTESLTPGRLGLKRRTEQHTFVPNQPVGHLPVPELYMPFQFRVSPHLDTARDHTVEWAREMGFFEAGSPWDEQRMRGIDLAHCAAMIHADASPEQLDLSSDWLSWGTYGDDYFPLAFGARRDIAAAELCAERLSEFMPLDGGETPAPASPLEKGLGDLWRRTAGPMTEPARAVFRKAVEDMLGSWVWEVANQAQNRVPDPVDYVEMRRRTFGSDLTIALAKLAHYELLPPWIHQTRVVRELETAAQDYACFVNDLHSYQKEIQYEGEMHNLVLVVENFLGVDRLRARDVVADLMKARMEQFEKLANEDLPQLFEDFGLEPEVRGALTRHVDLLKDWMSGITEWHRQCVRYRPEELERLYAPPPVEVNASFSFLPSGLGTSAVRVRPANV</sequence>
<dbReference type="Gene3D" id="1.10.600.10">
    <property type="entry name" value="Farnesyl Diphosphate Synthase"/>
    <property type="match status" value="2"/>
</dbReference>
<keyword evidence="1 2" id="KW-0456">Lyase</keyword>
<keyword evidence="2" id="KW-0479">Metal-binding</keyword>
<dbReference type="InterPro" id="IPR008949">
    <property type="entry name" value="Isoprenoid_synthase_dom_sf"/>
</dbReference>
<dbReference type="Proteomes" id="UP000199515">
    <property type="component" value="Unassembled WGS sequence"/>
</dbReference>
<dbReference type="AlphaFoldDB" id="A0A1H2UGP4"/>
<name>A0A1H2UGP4_9PSEU</name>
<keyword evidence="4" id="KW-1185">Reference proteome</keyword>
<dbReference type="GO" id="GO:0046872">
    <property type="term" value="F:metal ion binding"/>
    <property type="evidence" value="ECO:0007669"/>
    <property type="project" value="UniProtKB-KW"/>
</dbReference>
<evidence type="ECO:0000313" key="3">
    <source>
        <dbReference type="EMBL" id="SDW55290.1"/>
    </source>
</evidence>
<keyword evidence="2" id="KW-0460">Magnesium</keyword>
<gene>
    <name evidence="3" type="ORF">SAMN05421504_101883</name>
</gene>
<dbReference type="SFLD" id="SFLDG01020">
    <property type="entry name" value="Terpene_Cyclase_Like_2"/>
    <property type="match status" value="2"/>
</dbReference>
<dbReference type="PANTHER" id="PTHR35201:SF4">
    <property type="entry name" value="BETA-PINACENE SYNTHASE-RELATED"/>
    <property type="match status" value="1"/>
</dbReference>
<reference evidence="3 4" key="1">
    <citation type="submission" date="2016-10" db="EMBL/GenBank/DDBJ databases">
        <authorList>
            <person name="de Groot N.N."/>
        </authorList>
    </citation>
    <scope>NUCLEOTIDE SEQUENCE [LARGE SCALE GENOMIC DNA]</scope>
    <source>
        <strain evidence="3 4">CPCC 202699</strain>
    </source>
</reference>
<dbReference type="STRING" id="589385.SAMN05421504_101883"/>
<organism evidence="3 4">
    <name type="scientific">Amycolatopsis xylanica</name>
    <dbReference type="NCBI Taxonomy" id="589385"/>
    <lineage>
        <taxon>Bacteria</taxon>
        <taxon>Bacillati</taxon>
        <taxon>Actinomycetota</taxon>
        <taxon>Actinomycetes</taxon>
        <taxon>Pseudonocardiales</taxon>
        <taxon>Pseudonocardiaceae</taxon>
        <taxon>Amycolatopsis</taxon>
    </lineage>
</organism>
<dbReference type="GO" id="GO:0010333">
    <property type="term" value="F:terpene synthase activity"/>
    <property type="evidence" value="ECO:0007669"/>
    <property type="project" value="InterPro"/>
</dbReference>
<accession>A0A1H2UGP4</accession>
<comment type="cofactor">
    <cofactor evidence="2">
        <name>Mg(2+)</name>
        <dbReference type="ChEBI" id="CHEBI:18420"/>
    </cofactor>
</comment>
<dbReference type="InterPro" id="IPR034686">
    <property type="entry name" value="Terpene_cyclase-like_2"/>
</dbReference>
<dbReference type="Pfam" id="PF19086">
    <property type="entry name" value="Terpene_syn_C_2"/>
    <property type="match status" value="2"/>
</dbReference>
<proteinExistence type="inferred from homology"/>
<evidence type="ECO:0000313" key="4">
    <source>
        <dbReference type="Proteomes" id="UP000199515"/>
    </source>
</evidence>
<dbReference type="EC" id="4.2.3.-" evidence="2"/>